<evidence type="ECO:0000256" key="1">
    <source>
        <dbReference type="SAM" id="MobiDB-lite"/>
    </source>
</evidence>
<comment type="caution">
    <text evidence="2">The sequence shown here is derived from an EMBL/GenBank/DDBJ whole genome shotgun (WGS) entry which is preliminary data.</text>
</comment>
<dbReference type="EMBL" id="BGPR01036071">
    <property type="protein sequence ID" value="GBO11141.1"/>
    <property type="molecule type" value="Genomic_DNA"/>
</dbReference>
<feature type="region of interest" description="Disordered" evidence="1">
    <location>
        <begin position="35"/>
        <end position="67"/>
    </location>
</feature>
<sequence>MKLATAREGGLQVRNPIPPKVRRVWGLLQAKSYTTTKRPPSEDWRKGEGVSTQASSSLSDRGSQLHCASQNSLRIASKLDVM</sequence>
<dbReference type="AlphaFoldDB" id="A0A4Y2UGC4"/>
<name>A0A4Y2UGC4_ARAVE</name>
<evidence type="ECO:0000313" key="4">
    <source>
        <dbReference type="Proteomes" id="UP000499080"/>
    </source>
</evidence>
<evidence type="ECO:0000313" key="2">
    <source>
        <dbReference type="EMBL" id="GBO11141.1"/>
    </source>
</evidence>
<gene>
    <name evidence="3" type="ORF">AVEN_209069_1</name>
    <name evidence="2" type="ORF">AVEN_35462_1</name>
</gene>
<proteinExistence type="predicted"/>
<protein>
    <submittedName>
        <fullName evidence="2">Uncharacterized protein</fullName>
    </submittedName>
</protein>
<evidence type="ECO:0000313" key="3">
    <source>
        <dbReference type="EMBL" id="GBO11146.1"/>
    </source>
</evidence>
<feature type="compositionally biased region" description="Polar residues" evidence="1">
    <location>
        <begin position="50"/>
        <end position="67"/>
    </location>
</feature>
<feature type="compositionally biased region" description="Basic and acidic residues" evidence="1">
    <location>
        <begin position="39"/>
        <end position="48"/>
    </location>
</feature>
<reference evidence="2 4" key="1">
    <citation type="journal article" date="2019" name="Sci. Rep.">
        <title>Orb-weaving spider Araneus ventricosus genome elucidates the spidroin gene catalogue.</title>
        <authorList>
            <person name="Kono N."/>
            <person name="Nakamura H."/>
            <person name="Ohtoshi R."/>
            <person name="Moran D.A.P."/>
            <person name="Shinohara A."/>
            <person name="Yoshida Y."/>
            <person name="Fujiwara M."/>
            <person name="Mori M."/>
            <person name="Tomita M."/>
            <person name="Arakawa K."/>
        </authorList>
    </citation>
    <scope>NUCLEOTIDE SEQUENCE [LARGE SCALE GENOMIC DNA]</scope>
</reference>
<dbReference type="EMBL" id="BGPR01036078">
    <property type="protein sequence ID" value="GBO11146.1"/>
    <property type="molecule type" value="Genomic_DNA"/>
</dbReference>
<accession>A0A4Y2UGC4</accession>
<organism evidence="2 4">
    <name type="scientific">Araneus ventricosus</name>
    <name type="common">Orbweaver spider</name>
    <name type="synonym">Epeira ventricosa</name>
    <dbReference type="NCBI Taxonomy" id="182803"/>
    <lineage>
        <taxon>Eukaryota</taxon>
        <taxon>Metazoa</taxon>
        <taxon>Ecdysozoa</taxon>
        <taxon>Arthropoda</taxon>
        <taxon>Chelicerata</taxon>
        <taxon>Arachnida</taxon>
        <taxon>Araneae</taxon>
        <taxon>Araneomorphae</taxon>
        <taxon>Entelegynae</taxon>
        <taxon>Araneoidea</taxon>
        <taxon>Araneidae</taxon>
        <taxon>Araneus</taxon>
    </lineage>
</organism>
<keyword evidence="4" id="KW-1185">Reference proteome</keyword>
<dbReference type="Proteomes" id="UP000499080">
    <property type="component" value="Unassembled WGS sequence"/>
</dbReference>